<dbReference type="Pfam" id="PF10345">
    <property type="entry name" value="Cohesin_load"/>
    <property type="match status" value="1"/>
</dbReference>
<feature type="region of interest" description="Disordered" evidence="8">
    <location>
        <begin position="1"/>
        <end position="49"/>
    </location>
</feature>
<evidence type="ECO:0000313" key="10">
    <source>
        <dbReference type="Proteomes" id="UP000800097"/>
    </source>
</evidence>
<evidence type="ECO:0000256" key="5">
    <source>
        <dbReference type="ARBA" id="ARBA00022829"/>
    </source>
</evidence>
<dbReference type="AlphaFoldDB" id="A0A6A6JXE2"/>
<dbReference type="InterPro" id="IPR019440">
    <property type="entry name" value="MAU2"/>
</dbReference>
<dbReference type="GO" id="GO:0007059">
    <property type="term" value="P:chromosome segregation"/>
    <property type="evidence" value="ECO:0007669"/>
    <property type="project" value="UniProtKB-KW"/>
</dbReference>
<sequence>MDPRYHWPPQGYADPNANAQYYPPQAAPPPAQMHMQMPGSYPAPQNNNYGVPVSMQYPPPIQPPQHYQPQTHQYAQAYPHSPVPPQLQTQSFQHQQPRVMITPPQTLAQTLAQQQYTTPQPQPRPMIQPRQLQPQVVIPQRSNAIYNSSPLAGMHNPRIRQVQVQVPAHAQGQRRESDVATGQARAAQAQRTSDGPAIRGGGGQGAHARPQQVQQTPAAARPVQRAPSFKENAMRPQPSSSNLLAANASHEAQRPPLQKHSTPQQQRPPGQPSSAPQHRSSGLPRTPSSLPRAHPKIVIKNPTPQSAPGPTRPPHPSPKALPTDLAVLLLQAADEYIDAARSIGPMPSLIKNEKHLNQYYKLMATALGCMESVLKKFTHPPREQASLMLRYASLLVEETDNDVEIEEVLSKGIALCARSRLLDIRYSMQHLQARYQFKTNHRAALKSLDGPIRDAEAFQHIVWVYAFRFLKVSLALRVPGRPESASALQQLHEITKLADKRGDRAISIAASALEAMVHLRAGGPDHLEHAQRAIAAARTYQLQESSKGLGQIIALIDTVDVACSLQRGQPDWQKINALQQKADKQPGPDDGVFSILIEKSSGGQSLTQCTGGVFRKAEDGRDELVLSWLPKNSLKMLAYHLSGLACSVTEVSRGRAYLKEGQRITQDALQRPLPCPTSLPDAITQRSWIMILDWQLTFSLGIMACRAEDFTQATQALDSLRKLIAVSPFKDDESYTIYPSYLSALLSQCTGSLSEAATGYSLPIFSLPAPGTPPDIKTTLSILAALNHLLLLRSDPAQKWQSDLLSSQLEPLLPTHPNLQLETAFRVLVALAKNTPESLSINRQKTLISNALTKAQQLQNFQFVAICLCYMSERFFSETVGEQAVKSVRAARNMVRREGRAVLWRAVVCGLCERVFERNGLVGDAQEVRRVWVEEVAGGLPERLKGVLRGGESGGVKVDGDGDGDRGVKNEGGDVVMVG</sequence>
<dbReference type="EMBL" id="ML986485">
    <property type="protein sequence ID" value="KAF2280488.1"/>
    <property type="molecule type" value="Genomic_DNA"/>
</dbReference>
<feature type="compositionally biased region" description="Pro residues" evidence="8">
    <location>
        <begin position="305"/>
        <end position="319"/>
    </location>
</feature>
<keyword evidence="4" id="KW-0498">Mitosis</keyword>
<accession>A0A6A6JXE2</accession>
<feature type="compositionally biased region" description="Low complexity" evidence="8">
    <location>
        <begin position="183"/>
        <end position="197"/>
    </location>
</feature>
<dbReference type="OrthoDB" id="5565328at2759"/>
<protein>
    <recommendedName>
        <fullName evidence="11">Cohesin loading factor-domain-containing protein</fullName>
    </recommendedName>
</protein>
<proteinExistence type="inferred from homology"/>
<keyword evidence="5" id="KW-0159">Chromosome partition</keyword>
<feature type="compositionally biased region" description="Low complexity" evidence="8">
    <location>
        <begin position="261"/>
        <end position="277"/>
    </location>
</feature>
<reference evidence="9" key="1">
    <citation type="journal article" date="2020" name="Stud. Mycol.">
        <title>101 Dothideomycetes genomes: a test case for predicting lifestyles and emergence of pathogens.</title>
        <authorList>
            <person name="Haridas S."/>
            <person name="Albert R."/>
            <person name="Binder M."/>
            <person name="Bloem J."/>
            <person name="Labutti K."/>
            <person name="Salamov A."/>
            <person name="Andreopoulos B."/>
            <person name="Baker S."/>
            <person name="Barry K."/>
            <person name="Bills G."/>
            <person name="Bluhm B."/>
            <person name="Cannon C."/>
            <person name="Castanera R."/>
            <person name="Culley D."/>
            <person name="Daum C."/>
            <person name="Ezra D."/>
            <person name="Gonzalez J."/>
            <person name="Henrissat B."/>
            <person name="Kuo A."/>
            <person name="Liang C."/>
            <person name="Lipzen A."/>
            <person name="Lutzoni F."/>
            <person name="Magnuson J."/>
            <person name="Mondo S."/>
            <person name="Nolan M."/>
            <person name="Ohm R."/>
            <person name="Pangilinan J."/>
            <person name="Park H.-J."/>
            <person name="Ramirez L."/>
            <person name="Alfaro M."/>
            <person name="Sun H."/>
            <person name="Tritt A."/>
            <person name="Yoshinaga Y."/>
            <person name="Zwiers L.-H."/>
            <person name="Turgeon B."/>
            <person name="Goodwin S."/>
            <person name="Spatafora J."/>
            <person name="Crous P."/>
            <person name="Grigoriev I."/>
        </authorList>
    </citation>
    <scope>NUCLEOTIDE SEQUENCE</scope>
    <source>
        <strain evidence="9">CBS 379.55</strain>
    </source>
</reference>
<keyword evidence="7" id="KW-0131">Cell cycle</keyword>
<feature type="region of interest" description="Disordered" evidence="8">
    <location>
        <begin position="959"/>
        <end position="979"/>
    </location>
</feature>
<dbReference type="GO" id="GO:0007064">
    <property type="term" value="P:mitotic sister chromatid cohesion"/>
    <property type="evidence" value="ECO:0007669"/>
    <property type="project" value="InterPro"/>
</dbReference>
<evidence type="ECO:0000256" key="1">
    <source>
        <dbReference type="ARBA" id="ARBA00004123"/>
    </source>
</evidence>
<feature type="region of interest" description="Disordered" evidence="8">
    <location>
        <begin position="166"/>
        <end position="321"/>
    </location>
</feature>
<evidence type="ECO:0000256" key="7">
    <source>
        <dbReference type="ARBA" id="ARBA00023306"/>
    </source>
</evidence>
<evidence type="ECO:0000256" key="6">
    <source>
        <dbReference type="ARBA" id="ARBA00023242"/>
    </source>
</evidence>
<evidence type="ECO:0000313" key="9">
    <source>
        <dbReference type="EMBL" id="KAF2280488.1"/>
    </source>
</evidence>
<keyword evidence="10" id="KW-1185">Reference proteome</keyword>
<organism evidence="9 10">
    <name type="scientific">Westerdykella ornata</name>
    <dbReference type="NCBI Taxonomy" id="318751"/>
    <lineage>
        <taxon>Eukaryota</taxon>
        <taxon>Fungi</taxon>
        <taxon>Dikarya</taxon>
        <taxon>Ascomycota</taxon>
        <taxon>Pezizomycotina</taxon>
        <taxon>Dothideomycetes</taxon>
        <taxon>Pleosporomycetidae</taxon>
        <taxon>Pleosporales</taxon>
        <taxon>Sporormiaceae</taxon>
        <taxon>Westerdykella</taxon>
    </lineage>
</organism>
<dbReference type="GeneID" id="54555743"/>
<feature type="compositionally biased region" description="Low complexity" evidence="8">
    <location>
        <begin position="239"/>
        <end position="249"/>
    </location>
</feature>
<dbReference type="RefSeq" id="XP_033658026.1">
    <property type="nucleotide sequence ID" value="XM_033802568.1"/>
</dbReference>
<feature type="compositionally biased region" description="Basic and acidic residues" evidence="8">
    <location>
        <begin position="959"/>
        <end position="972"/>
    </location>
</feature>
<evidence type="ECO:0008006" key="11">
    <source>
        <dbReference type="Google" id="ProtNLM"/>
    </source>
</evidence>
<evidence type="ECO:0000256" key="8">
    <source>
        <dbReference type="SAM" id="MobiDB-lite"/>
    </source>
</evidence>
<dbReference type="GO" id="GO:0005634">
    <property type="term" value="C:nucleus"/>
    <property type="evidence" value="ECO:0007669"/>
    <property type="project" value="UniProtKB-SubCell"/>
</dbReference>
<gene>
    <name evidence="9" type="ORF">EI97DRAFT_498645</name>
</gene>
<dbReference type="GO" id="GO:0051301">
    <property type="term" value="P:cell division"/>
    <property type="evidence" value="ECO:0007669"/>
    <property type="project" value="UniProtKB-KW"/>
</dbReference>
<evidence type="ECO:0000256" key="2">
    <source>
        <dbReference type="ARBA" id="ARBA00008585"/>
    </source>
</evidence>
<comment type="similarity">
    <text evidence="2">Belongs to the SCC4/mau-2 family.</text>
</comment>
<feature type="compositionally biased region" description="Low complexity" evidence="8">
    <location>
        <begin position="15"/>
        <end position="24"/>
    </location>
</feature>
<evidence type="ECO:0000256" key="4">
    <source>
        <dbReference type="ARBA" id="ARBA00022776"/>
    </source>
</evidence>
<dbReference type="Proteomes" id="UP000800097">
    <property type="component" value="Unassembled WGS sequence"/>
</dbReference>
<keyword evidence="6" id="KW-0539">Nucleus</keyword>
<keyword evidence="3" id="KW-0132">Cell division</keyword>
<evidence type="ECO:0000256" key="3">
    <source>
        <dbReference type="ARBA" id="ARBA00022618"/>
    </source>
</evidence>
<dbReference type="PANTHER" id="PTHR21394">
    <property type="entry name" value="MAU2 CHROMATID COHESION FACTOR HOMOLOG"/>
    <property type="match status" value="1"/>
</dbReference>
<name>A0A6A6JXE2_WESOR</name>
<comment type="subcellular location">
    <subcellularLocation>
        <location evidence="1">Nucleus</location>
    </subcellularLocation>
</comment>